<feature type="compositionally biased region" description="Polar residues" evidence="8">
    <location>
        <begin position="555"/>
        <end position="574"/>
    </location>
</feature>
<feature type="compositionally biased region" description="Polar residues" evidence="8">
    <location>
        <begin position="592"/>
        <end position="602"/>
    </location>
</feature>
<dbReference type="OrthoDB" id="6123at2759"/>
<dbReference type="GO" id="GO:0005634">
    <property type="term" value="C:nucleus"/>
    <property type="evidence" value="ECO:0007669"/>
    <property type="project" value="UniProtKB-SubCell"/>
</dbReference>
<feature type="compositionally biased region" description="Low complexity" evidence="8">
    <location>
        <begin position="265"/>
        <end position="276"/>
    </location>
</feature>
<feature type="compositionally biased region" description="Low complexity" evidence="8">
    <location>
        <begin position="913"/>
        <end position="930"/>
    </location>
</feature>
<feature type="compositionally biased region" description="Basic and acidic residues" evidence="8">
    <location>
        <begin position="1003"/>
        <end position="1017"/>
    </location>
</feature>
<feature type="compositionally biased region" description="Polar residues" evidence="8">
    <location>
        <begin position="1221"/>
        <end position="1230"/>
    </location>
</feature>
<dbReference type="Pfam" id="PF03941">
    <property type="entry name" value="INCENP_ARK-bind"/>
    <property type="match status" value="1"/>
</dbReference>
<protein>
    <recommendedName>
        <fullName evidence="9">Inner centromere protein ARK-binding domain-containing protein</fullName>
    </recommendedName>
</protein>
<keyword evidence="7" id="KW-0539">Nucleus</keyword>
<keyword evidence="11" id="KW-1185">Reference proteome</keyword>
<feature type="compositionally biased region" description="Polar residues" evidence="8">
    <location>
        <begin position="657"/>
        <end position="681"/>
    </location>
</feature>
<feature type="compositionally biased region" description="Acidic residues" evidence="8">
    <location>
        <begin position="389"/>
        <end position="400"/>
    </location>
</feature>
<evidence type="ECO:0000256" key="8">
    <source>
        <dbReference type="SAM" id="MobiDB-lite"/>
    </source>
</evidence>
<feature type="region of interest" description="Disordered" evidence="8">
    <location>
        <begin position="1299"/>
        <end position="1318"/>
    </location>
</feature>
<keyword evidence="4" id="KW-0963">Cytoplasm</keyword>
<gene>
    <name evidence="10" type="ORF">BP5796_01283</name>
</gene>
<name>A0A3D8T061_9HELO</name>
<evidence type="ECO:0000256" key="2">
    <source>
        <dbReference type="ARBA" id="ARBA00004186"/>
    </source>
</evidence>
<feature type="compositionally biased region" description="Basic and acidic residues" evidence="8">
    <location>
        <begin position="514"/>
        <end position="526"/>
    </location>
</feature>
<dbReference type="PANTHER" id="PTHR13142:SF1">
    <property type="entry name" value="INNER CENTROMERE PROTEIN"/>
    <property type="match status" value="1"/>
</dbReference>
<feature type="compositionally biased region" description="Low complexity" evidence="8">
    <location>
        <begin position="878"/>
        <end position="896"/>
    </location>
</feature>
<accession>A0A3D8T061</accession>
<comment type="caution">
    <text evidence="10">The sequence shown here is derived from an EMBL/GenBank/DDBJ whole genome shotgun (WGS) entry which is preliminary data.</text>
</comment>
<feature type="compositionally biased region" description="Basic and acidic residues" evidence="8">
    <location>
        <begin position="709"/>
        <end position="774"/>
    </location>
</feature>
<feature type="compositionally biased region" description="Acidic residues" evidence="8">
    <location>
        <begin position="241"/>
        <end position="256"/>
    </location>
</feature>
<evidence type="ECO:0000313" key="10">
    <source>
        <dbReference type="EMBL" id="RDW91889.1"/>
    </source>
</evidence>
<feature type="compositionally biased region" description="Polar residues" evidence="8">
    <location>
        <begin position="417"/>
        <end position="464"/>
    </location>
</feature>
<proteinExistence type="inferred from homology"/>
<feature type="compositionally biased region" description="Basic and acidic residues" evidence="8">
    <location>
        <begin position="931"/>
        <end position="987"/>
    </location>
</feature>
<evidence type="ECO:0000256" key="4">
    <source>
        <dbReference type="ARBA" id="ARBA00022490"/>
    </source>
</evidence>
<dbReference type="GO" id="GO:0007059">
    <property type="term" value="P:chromosome segregation"/>
    <property type="evidence" value="ECO:0007669"/>
    <property type="project" value="UniProtKB-KW"/>
</dbReference>
<keyword evidence="6" id="KW-0206">Cytoskeleton</keyword>
<dbReference type="GO" id="GO:0005819">
    <property type="term" value="C:spindle"/>
    <property type="evidence" value="ECO:0007669"/>
    <property type="project" value="UniProtKB-SubCell"/>
</dbReference>
<organism evidence="10 11">
    <name type="scientific">Coleophoma crateriformis</name>
    <dbReference type="NCBI Taxonomy" id="565419"/>
    <lineage>
        <taxon>Eukaryota</taxon>
        <taxon>Fungi</taxon>
        <taxon>Dikarya</taxon>
        <taxon>Ascomycota</taxon>
        <taxon>Pezizomycotina</taxon>
        <taxon>Leotiomycetes</taxon>
        <taxon>Helotiales</taxon>
        <taxon>Dermateaceae</taxon>
        <taxon>Coleophoma</taxon>
    </lineage>
</organism>
<dbReference type="InterPro" id="IPR005635">
    <property type="entry name" value="Inner_centromere_prot_ARK-bd"/>
</dbReference>
<evidence type="ECO:0000313" key="11">
    <source>
        <dbReference type="Proteomes" id="UP000256328"/>
    </source>
</evidence>
<feature type="domain" description="Inner centromere protein ARK-binding" evidence="9">
    <location>
        <begin position="1266"/>
        <end position="1321"/>
    </location>
</feature>
<evidence type="ECO:0000256" key="6">
    <source>
        <dbReference type="ARBA" id="ARBA00023212"/>
    </source>
</evidence>
<feature type="compositionally biased region" description="Basic and acidic residues" evidence="8">
    <location>
        <begin position="193"/>
        <end position="203"/>
    </location>
</feature>
<feature type="compositionally biased region" description="Polar residues" evidence="8">
    <location>
        <begin position="349"/>
        <end position="360"/>
    </location>
</feature>
<evidence type="ECO:0000259" key="9">
    <source>
        <dbReference type="Pfam" id="PF03941"/>
    </source>
</evidence>
<dbReference type="EMBL" id="PDLN01000002">
    <property type="protein sequence ID" value="RDW91889.1"/>
    <property type="molecule type" value="Genomic_DNA"/>
</dbReference>
<feature type="region of interest" description="Disordered" evidence="8">
    <location>
        <begin position="1221"/>
        <end position="1294"/>
    </location>
</feature>
<reference evidence="10 11" key="1">
    <citation type="journal article" date="2018" name="IMA Fungus">
        <title>IMA Genome-F 9: Draft genome sequence of Annulohypoxylon stygium, Aspergillus mulundensis, Berkeleyomyces basicola (syn. Thielaviopsis basicola), Ceratocystis smalleyi, two Cercospora beticola strains, Coleophoma cylindrospora, Fusarium fracticaudum, Phialophora cf. hyalina, and Morchella septimelata.</title>
        <authorList>
            <person name="Wingfield B.D."/>
            <person name="Bills G.F."/>
            <person name="Dong Y."/>
            <person name="Huang W."/>
            <person name="Nel W.J."/>
            <person name="Swalarsk-Parry B.S."/>
            <person name="Vaghefi N."/>
            <person name="Wilken P.M."/>
            <person name="An Z."/>
            <person name="de Beer Z.W."/>
            <person name="De Vos L."/>
            <person name="Chen L."/>
            <person name="Duong T.A."/>
            <person name="Gao Y."/>
            <person name="Hammerbacher A."/>
            <person name="Kikkert J.R."/>
            <person name="Li Y."/>
            <person name="Li H."/>
            <person name="Li K."/>
            <person name="Li Q."/>
            <person name="Liu X."/>
            <person name="Ma X."/>
            <person name="Naidoo K."/>
            <person name="Pethybridge S.J."/>
            <person name="Sun J."/>
            <person name="Steenkamp E.T."/>
            <person name="van der Nest M.A."/>
            <person name="van Wyk S."/>
            <person name="Wingfield M.J."/>
            <person name="Xiong C."/>
            <person name="Yue Q."/>
            <person name="Zhang X."/>
        </authorList>
    </citation>
    <scope>NUCLEOTIDE SEQUENCE [LARGE SCALE GENOMIC DNA]</scope>
    <source>
        <strain evidence="10 11">BP5796</strain>
    </source>
</reference>
<feature type="compositionally biased region" description="Low complexity" evidence="8">
    <location>
        <begin position="1232"/>
        <end position="1249"/>
    </location>
</feature>
<evidence type="ECO:0000256" key="5">
    <source>
        <dbReference type="ARBA" id="ARBA00022829"/>
    </source>
</evidence>
<dbReference type="Proteomes" id="UP000256328">
    <property type="component" value="Unassembled WGS sequence"/>
</dbReference>
<feature type="region of interest" description="Disordered" evidence="8">
    <location>
        <begin position="819"/>
        <end position="1179"/>
    </location>
</feature>
<sequence>MAAMRVNPRQEITEHTKAWIAGERSTALQWADSEAEGFTFAARNEVEWLNEHMAEIFSQNQAQVNKRLGMYFTDIPNSKFADVFKTPGKLRAKTPRPARNLAVGQVREPLSDVFSSAPRGEVNPFKQTNFDRQIASFRVAEDEPVKQATVSAAKSSSPQRVIRTLDSGYHGSQSDNGTEIDDEENCEPTQKFSPDKSLSRDQAMDDENVAPARASEERRTTEGSFQSAKEEQTKSLAAVEQPEDQEMLDIEPDVEETVAYPVLASPLESRLPQSPRLPSPRKDSPQRHAAVSKSPRKIEAPDLAPAKVEEEEHLDDPQSASDGSSPIRPIVRKSSLNFASLPAREPITTKKSIGNRVSRTSHLDQTRTSYYGRPTGGKSLGNIRQNEASQDDEMDVDSVDDDGKRESGSKITRLHNKTSTQRLQDQISMLGQSQSNTRPHSKSIASNTANASQEGQAGQVSTQEAPHKSPVRTGGFNAPGAFPEDEDDSWIGPPTATAPAPFHHSPRPRIPKSHTTDVMEEIHGKDSISGAQFNLPKRGEPQRPCSPLREMAISENKSTSTLGHVKSASTSFIASPSKGVDSPGFGHKKAISVSNPNPSQSNLDDESDSPPKSPSRTRGSPLKAAKDKFSSILKTSRGLFASSAAVSADAKNAALSPPSSKMGKNTTALHDLMSSQATYTEDSLYPSLDNHAAAQPPPSPSRSVRKTRASTEKEDRRKEEEAKEAREAKEAKRLEEQLEKARAKVREDARQHHIEQERVASMEKQIAARKEQESTTKASQVDLPRATRSSPRKTKAQLEAEGIAAAAVITLSKDVEMTDAAASMPPPAIPRPKTASQIGRPGPKRPVKPAKDTSSKTKAPTVIRVDTGSQRGHQYHPSNSSLSASLQDSLSGPSSSNQNTLSKKASGASLHGKTLSTSSFKTAASKALEAAARKKEQDELAAQRKRETKLELERQRAAMKEEERRQQEQQRREEAERQRELQREKEQAAAAAAEAKRTASRQAMERERKRQEMEKAKQTRAPPPAIRPQSNTDMSKDKALPPLPQAQRDPAKPNRMNTKLQRSQDDLARPIASIPHNNSKAPSKRPLQPDNEDRSSRPTLQRNAPSNHQNEGNTKRRKTSDTFDSDDIDPQPRLMAPPIRHSGVRHKVPTLTPFIVTETDQTQEMPPKSLFPSGYANAPPIASNLQRTAVITQHSINQSKPSHPMDMAQVSKAPIAFASSSSQVPNQSYKTPARPAGAAAGAKSIAKSATRSSPRYQNGETIDLPEINTDSEDDDDDDENAFAPPGWTNSPALRTQLAIQENLDPNRIFGPPGPINMEEVFSKSGKNFRARTSSANWSGQDRLTEDEVQKDIEARDRVRRQGGWTYDTMV</sequence>
<feature type="region of interest" description="Disordered" evidence="8">
    <location>
        <begin position="142"/>
        <end position="629"/>
    </location>
</feature>
<evidence type="ECO:0000256" key="3">
    <source>
        <dbReference type="ARBA" id="ARBA00010042"/>
    </source>
</evidence>
<feature type="compositionally biased region" description="Low complexity" evidence="8">
    <location>
        <begin position="643"/>
        <end position="656"/>
    </location>
</feature>
<evidence type="ECO:0000256" key="1">
    <source>
        <dbReference type="ARBA" id="ARBA00004123"/>
    </source>
</evidence>
<feature type="region of interest" description="Disordered" evidence="8">
    <location>
        <begin position="643"/>
        <end position="798"/>
    </location>
</feature>
<feature type="compositionally biased region" description="Polar residues" evidence="8">
    <location>
        <begin position="148"/>
        <end position="159"/>
    </location>
</feature>
<dbReference type="PANTHER" id="PTHR13142">
    <property type="entry name" value="INNER CENTROMERE PROTEIN"/>
    <property type="match status" value="1"/>
</dbReference>
<feature type="compositionally biased region" description="Polar residues" evidence="8">
    <location>
        <begin position="1250"/>
        <end position="1260"/>
    </location>
</feature>
<comment type="similarity">
    <text evidence="3">Belongs to the INCENP family.</text>
</comment>
<feature type="compositionally biased region" description="Acidic residues" evidence="8">
    <location>
        <begin position="1269"/>
        <end position="1280"/>
    </location>
</feature>
<evidence type="ECO:0000256" key="7">
    <source>
        <dbReference type="ARBA" id="ARBA00023242"/>
    </source>
</evidence>
<comment type="subcellular location">
    <subcellularLocation>
        <location evidence="2">Cytoplasm</location>
        <location evidence="2">Cytoskeleton</location>
        <location evidence="2">Spindle</location>
    </subcellularLocation>
    <subcellularLocation>
        <location evidence="1">Nucleus</location>
    </subcellularLocation>
</comment>
<keyword evidence="5" id="KW-0159">Chromosome partition</keyword>
<feature type="compositionally biased region" description="Polar residues" evidence="8">
    <location>
        <begin position="1097"/>
        <end position="1112"/>
    </location>
</feature>